<evidence type="ECO:0000313" key="1">
    <source>
        <dbReference type="EMBL" id="SDY44692.1"/>
    </source>
</evidence>
<protein>
    <recommendedName>
        <fullName evidence="3">2-amino-4-ketopentanoate thiolase alpha subunit</fullName>
    </recommendedName>
</protein>
<dbReference type="InterPro" id="IPR047755">
    <property type="entry name" value="OrtA"/>
</dbReference>
<dbReference type="EMBL" id="FNQE01000001">
    <property type="protein sequence ID" value="SDY44692.1"/>
    <property type="molecule type" value="Genomic_DNA"/>
</dbReference>
<accession>A0A1H3JXM5</accession>
<name>A0A1H3JXM5_9FIRM</name>
<reference evidence="1 2" key="1">
    <citation type="submission" date="2016-10" db="EMBL/GenBank/DDBJ databases">
        <authorList>
            <person name="de Groot N.N."/>
        </authorList>
    </citation>
    <scope>NUCLEOTIDE SEQUENCE [LARGE SCALE GENOMIC DNA]</scope>
    <source>
        <strain evidence="1 2">DSM 21650</strain>
    </source>
</reference>
<organism evidence="1 2">
    <name type="scientific">Proteiniborus ethanoligenes</name>
    <dbReference type="NCBI Taxonomy" id="415015"/>
    <lineage>
        <taxon>Bacteria</taxon>
        <taxon>Bacillati</taxon>
        <taxon>Bacillota</taxon>
        <taxon>Clostridia</taxon>
        <taxon>Eubacteriales</taxon>
        <taxon>Proteiniborus</taxon>
    </lineage>
</organism>
<keyword evidence="2" id="KW-1185">Reference proteome</keyword>
<dbReference type="NCBIfam" id="NF040739">
    <property type="entry name" value="ornith_OrtA"/>
    <property type="match status" value="1"/>
</dbReference>
<dbReference type="AlphaFoldDB" id="A0A1H3JXM5"/>
<dbReference type="STRING" id="415015.SAMN05660462_00057"/>
<evidence type="ECO:0000313" key="2">
    <source>
        <dbReference type="Proteomes" id="UP000198625"/>
    </source>
</evidence>
<gene>
    <name evidence="1" type="ORF">SAMN05660462_00057</name>
</gene>
<dbReference type="Pfam" id="PF22010">
    <property type="entry name" value="OrtA"/>
    <property type="match status" value="1"/>
</dbReference>
<dbReference type="RefSeq" id="WP_091725623.1">
    <property type="nucleotide sequence ID" value="NZ_FNQE01000001.1"/>
</dbReference>
<proteinExistence type="predicted"/>
<dbReference type="OrthoDB" id="3712030at2"/>
<evidence type="ECO:0008006" key="3">
    <source>
        <dbReference type="Google" id="ProtNLM"/>
    </source>
</evidence>
<sequence>MECAKKGTWVRIHNVILSPKERAPQVPEDTKKVPLEMWSKGFLVDDGANIGDMVTVETYIGRQVTGRLIEINPYFNHDFGKCIPELLFIGRQLKAILEAGEDIE</sequence>
<dbReference type="Proteomes" id="UP000198625">
    <property type="component" value="Unassembled WGS sequence"/>
</dbReference>